<evidence type="ECO:0000256" key="3">
    <source>
        <dbReference type="ARBA" id="ARBA00022629"/>
    </source>
</evidence>
<dbReference type="Gene3D" id="1.10.10.10">
    <property type="entry name" value="Winged helix-like DNA-binding domain superfamily/Winged helix DNA-binding domain"/>
    <property type="match status" value="1"/>
</dbReference>
<gene>
    <name evidence="6" type="ORF">ACFSBH_11220</name>
</gene>
<dbReference type="Pfam" id="PF00480">
    <property type="entry name" value="ROK"/>
    <property type="match status" value="1"/>
</dbReference>
<dbReference type="InterPro" id="IPR011991">
    <property type="entry name" value="ArsR-like_HTH"/>
</dbReference>
<dbReference type="EMBL" id="JBHUDE010000048">
    <property type="protein sequence ID" value="MFD1608227.1"/>
    <property type="molecule type" value="Genomic_DNA"/>
</dbReference>
<dbReference type="InterPro" id="IPR000835">
    <property type="entry name" value="HTH_MarR-typ"/>
</dbReference>
<comment type="function">
    <text evidence="1">Transcriptional repressor of xylose-utilizing enzymes.</text>
</comment>
<evidence type="ECO:0000313" key="6">
    <source>
        <dbReference type="EMBL" id="MFD1608227.1"/>
    </source>
</evidence>
<keyword evidence="4" id="KW-0238">DNA-binding</keyword>
<keyword evidence="7" id="KW-1185">Reference proteome</keyword>
<accession>A0ABW4HSX6</accession>
<dbReference type="InterPro" id="IPR000600">
    <property type="entry name" value="ROK"/>
</dbReference>
<dbReference type="InterPro" id="IPR036388">
    <property type="entry name" value="WH-like_DNA-bd_sf"/>
</dbReference>
<dbReference type="SUPFAM" id="SSF53067">
    <property type="entry name" value="Actin-like ATPase domain"/>
    <property type="match status" value="1"/>
</dbReference>
<dbReference type="CDD" id="cd00090">
    <property type="entry name" value="HTH_ARSR"/>
    <property type="match status" value="1"/>
</dbReference>
<evidence type="ECO:0000256" key="1">
    <source>
        <dbReference type="ARBA" id="ARBA00002486"/>
    </source>
</evidence>
<comment type="similarity">
    <text evidence="2">Belongs to the ROK (NagC/XylR) family.</text>
</comment>
<evidence type="ECO:0000256" key="4">
    <source>
        <dbReference type="ARBA" id="ARBA00023125"/>
    </source>
</evidence>
<dbReference type="PANTHER" id="PTHR18964">
    <property type="entry name" value="ROK (REPRESSOR, ORF, KINASE) FAMILY"/>
    <property type="match status" value="1"/>
</dbReference>
<evidence type="ECO:0000256" key="2">
    <source>
        <dbReference type="ARBA" id="ARBA00006479"/>
    </source>
</evidence>
<dbReference type="SUPFAM" id="SSF46785">
    <property type="entry name" value="Winged helix' DNA-binding domain"/>
    <property type="match status" value="1"/>
</dbReference>
<dbReference type="InterPro" id="IPR043129">
    <property type="entry name" value="ATPase_NBD"/>
</dbReference>
<reference evidence="7" key="1">
    <citation type="journal article" date="2019" name="Int. J. Syst. Evol. Microbiol.">
        <title>The Global Catalogue of Microorganisms (GCM) 10K type strain sequencing project: providing services to taxonomists for standard genome sequencing and annotation.</title>
        <authorList>
            <consortium name="The Broad Institute Genomics Platform"/>
            <consortium name="The Broad Institute Genome Sequencing Center for Infectious Disease"/>
            <person name="Wu L."/>
            <person name="Ma J."/>
        </authorList>
    </citation>
    <scope>NUCLEOTIDE SEQUENCE [LARGE SCALE GENOMIC DNA]</scope>
    <source>
        <strain evidence="7">CGMCC 1.12376</strain>
    </source>
</reference>
<evidence type="ECO:0000259" key="5">
    <source>
        <dbReference type="Pfam" id="PF12802"/>
    </source>
</evidence>
<protein>
    <submittedName>
        <fullName evidence="6">ROK family transcriptional regulator</fullName>
    </submittedName>
</protein>
<keyword evidence="3" id="KW-0859">Xylose metabolism</keyword>
<feature type="domain" description="HTH marR-type" evidence="5">
    <location>
        <begin position="14"/>
        <end position="60"/>
    </location>
</feature>
<comment type="caution">
    <text evidence="6">The sequence shown here is derived from an EMBL/GenBank/DDBJ whole genome shotgun (WGS) entry which is preliminary data.</text>
</comment>
<sequence>MHGNTTKQLNKRKVLHYIQNNEGHSRSDIASALKISKPTVSNIVDELLEEGWIREKESEKASSSGGRKPFQISFNENATYIVGIDIGGTSVEIAILNLSGDVLGKTNLDTQANVDNDLIKQIADRVHHLLDESEFEMKQIMGVGIGVPGITDVDNGIVLDAPTVNWRDVPLKAEMEKLLHCPVYVDNDVNVAALGEWWKGAGKTDDNFLMITLGSGVGCGLIINGDLYRGATYAAGEIGYMVTDKNAAEKEYDQTFPGYGFLDSHVGGPSITKRMLRHLGEAEEKTEEWSAEKIFEMAMDGDATAKKVIEDFLSHLSYGLINVITIINPQQVILGGGVSRSLDHFLPHIIETIQKHLPIHTNISVTKVEDVSLIGAGYLLLKEHDSILKV</sequence>
<evidence type="ECO:0000313" key="7">
    <source>
        <dbReference type="Proteomes" id="UP001597221"/>
    </source>
</evidence>
<dbReference type="Pfam" id="PF12802">
    <property type="entry name" value="MarR_2"/>
    <property type="match status" value="1"/>
</dbReference>
<dbReference type="PANTHER" id="PTHR18964:SF149">
    <property type="entry name" value="BIFUNCTIONAL UDP-N-ACETYLGLUCOSAMINE 2-EPIMERASE_N-ACETYLMANNOSAMINE KINASE"/>
    <property type="match status" value="1"/>
</dbReference>
<dbReference type="InterPro" id="IPR036390">
    <property type="entry name" value="WH_DNA-bd_sf"/>
</dbReference>
<dbReference type="RefSeq" id="WP_379597560.1">
    <property type="nucleotide sequence ID" value="NZ_JBHUDE010000048.1"/>
</dbReference>
<dbReference type="Gene3D" id="3.30.420.40">
    <property type="match status" value="2"/>
</dbReference>
<name>A0ABW4HSX6_9BACI</name>
<keyword evidence="3" id="KW-0119">Carbohydrate metabolism</keyword>
<proteinExistence type="inferred from homology"/>
<dbReference type="Proteomes" id="UP001597221">
    <property type="component" value="Unassembled WGS sequence"/>
</dbReference>
<organism evidence="6 7">
    <name type="scientific">Oceanobacillus luteolus</name>
    <dbReference type="NCBI Taxonomy" id="1274358"/>
    <lineage>
        <taxon>Bacteria</taxon>
        <taxon>Bacillati</taxon>
        <taxon>Bacillota</taxon>
        <taxon>Bacilli</taxon>
        <taxon>Bacillales</taxon>
        <taxon>Bacillaceae</taxon>
        <taxon>Oceanobacillus</taxon>
    </lineage>
</organism>